<evidence type="ECO:0000256" key="1">
    <source>
        <dbReference type="SAM" id="MobiDB-lite"/>
    </source>
</evidence>
<evidence type="ECO:0000313" key="2">
    <source>
        <dbReference type="EMBL" id="GGJ62151.1"/>
    </source>
</evidence>
<keyword evidence="3" id="KW-1185">Reference proteome</keyword>
<evidence type="ECO:0008006" key="4">
    <source>
        <dbReference type="Google" id="ProtNLM"/>
    </source>
</evidence>
<proteinExistence type="predicted"/>
<accession>A0ABQ2DQ49</accession>
<dbReference type="RefSeq" id="WP_188685614.1">
    <property type="nucleotide sequence ID" value="NZ_BMKX01000004.1"/>
</dbReference>
<sequence length="126" mass="13712">MTTLTRNQTHGRTARMDIHQVVRELNDALGPTLVAALSGIRDRKQPSRWSSPTGPVPGPASQQRLQLAHSEWTRVKSQEGDHVARSFFIGGNPMLGEDTPITAIREDRGADLVAAVDAFLEGSGSW</sequence>
<comment type="caution">
    <text evidence="2">The sequence shown here is derived from an EMBL/GenBank/DDBJ whole genome shotgun (WGS) entry which is preliminary data.</text>
</comment>
<name>A0ABQ2DQ49_9MICC</name>
<gene>
    <name evidence="2" type="ORF">GCM10007173_21280</name>
</gene>
<dbReference type="Proteomes" id="UP000606115">
    <property type="component" value="Unassembled WGS sequence"/>
</dbReference>
<dbReference type="GeneID" id="303304483"/>
<dbReference type="EMBL" id="BMKX01000004">
    <property type="protein sequence ID" value="GGJ62151.1"/>
    <property type="molecule type" value="Genomic_DNA"/>
</dbReference>
<feature type="region of interest" description="Disordered" evidence="1">
    <location>
        <begin position="40"/>
        <end position="61"/>
    </location>
</feature>
<reference evidence="3" key="1">
    <citation type="journal article" date="2019" name="Int. J. Syst. Evol. Microbiol.">
        <title>The Global Catalogue of Microorganisms (GCM) 10K type strain sequencing project: providing services to taxonomists for standard genome sequencing and annotation.</title>
        <authorList>
            <consortium name="The Broad Institute Genomics Platform"/>
            <consortium name="The Broad Institute Genome Sequencing Center for Infectious Disease"/>
            <person name="Wu L."/>
            <person name="Ma J."/>
        </authorList>
    </citation>
    <scope>NUCLEOTIDE SEQUENCE [LARGE SCALE GENOMIC DNA]</scope>
    <source>
        <strain evidence="3">CGMCC 1.3685</strain>
    </source>
</reference>
<organism evidence="2 3">
    <name type="scientific">Glutamicibacter ardleyensis</name>
    <dbReference type="NCBI Taxonomy" id="225894"/>
    <lineage>
        <taxon>Bacteria</taxon>
        <taxon>Bacillati</taxon>
        <taxon>Actinomycetota</taxon>
        <taxon>Actinomycetes</taxon>
        <taxon>Micrococcales</taxon>
        <taxon>Micrococcaceae</taxon>
        <taxon>Glutamicibacter</taxon>
    </lineage>
</organism>
<evidence type="ECO:0000313" key="3">
    <source>
        <dbReference type="Proteomes" id="UP000606115"/>
    </source>
</evidence>
<protein>
    <recommendedName>
        <fullName evidence="4">Antitoxin Xre/MbcA/ParS-like toxin-binding domain-containing protein</fullName>
    </recommendedName>
</protein>